<dbReference type="GO" id="GO:0016829">
    <property type="term" value="F:lyase activity"/>
    <property type="evidence" value="ECO:0007669"/>
    <property type="project" value="UniProtKB-KW"/>
</dbReference>
<protein>
    <submittedName>
        <fullName evidence="5">Uncharacterized protein</fullName>
    </submittedName>
</protein>
<dbReference type="AlphaFoldDB" id="A0A133VHR9"/>
<evidence type="ECO:0000259" key="4">
    <source>
        <dbReference type="Pfam" id="PF20629"/>
    </source>
</evidence>
<dbReference type="InterPro" id="IPR007392">
    <property type="entry name" value="GD_AH_second"/>
</dbReference>
<keyword evidence="6" id="KW-1185">Reference proteome</keyword>
<proteinExistence type="inferred from homology"/>
<dbReference type="PANTHER" id="PTHR30536:SF5">
    <property type="entry name" value="ALTRONATE DEHYDRATASE"/>
    <property type="match status" value="1"/>
</dbReference>
<dbReference type="PANTHER" id="PTHR30536">
    <property type="entry name" value="ALTRONATE/GALACTARATE DEHYDRATASE"/>
    <property type="match status" value="1"/>
</dbReference>
<reference evidence="5 6" key="1">
    <citation type="journal article" date="2016" name="Sci. Rep.">
        <title>Metabolic traits of an uncultured archaeal lineage -MSBL1- from brine pools of the Red Sea.</title>
        <authorList>
            <person name="Mwirichia R."/>
            <person name="Alam I."/>
            <person name="Rashid M."/>
            <person name="Vinu M."/>
            <person name="Ba-Alawi W."/>
            <person name="Anthony Kamau A."/>
            <person name="Kamanda Ngugi D."/>
            <person name="Goker M."/>
            <person name="Klenk H.P."/>
            <person name="Bajic V."/>
            <person name="Stingl U."/>
        </authorList>
    </citation>
    <scope>NUCLEOTIDE SEQUENCE [LARGE SCALE GENOMIC DNA]</scope>
    <source>
        <strain evidence="5">SCGC-AAA382C18</strain>
    </source>
</reference>
<dbReference type="Pfam" id="PF20629">
    <property type="entry name" value="GD_AH_C"/>
    <property type="match status" value="1"/>
</dbReference>
<evidence type="ECO:0000313" key="6">
    <source>
        <dbReference type="Proteomes" id="UP000070404"/>
    </source>
</evidence>
<evidence type="ECO:0000256" key="1">
    <source>
        <dbReference type="ARBA" id="ARBA00010986"/>
    </source>
</evidence>
<dbReference type="GO" id="GO:0019698">
    <property type="term" value="P:D-galacturonate catabolic process"/>
    <property type="evidence" value="ECO:0007669"/>
    <property type="project" value="TreeGrafter"/>
</dbReference>
<dbReference type="Pfam" id="PF04295">
    <property type="entry name" value="GD_AH_second"/>
    <property type="match status" value="1"/>
</dbReference>
<keyword evidence="2" id="KW-0456">Lyase</keyword>
<dbReference type="InterPro" id="IPR052172">
    <property type="entry name" value="UxaA_altronate/galactarate_dh"/>
</dbReference>
<comment type="similarity">
    <text evidence="1">Belongs to the UxaA family.</text>
</comment>
<dbReference type="InterPro" id="IPR048332">
    <property type="entry name" value="GD_AH_C"/>
</dbReference>
<evidence type="ECO:0000313" key="5">
    <source>
        <dbReference type="EMBL" id="KXB05981.1"/>
    </source>
</evidence>
<feature type="domain" description="D-galactarate/Altronate dehydratase C-terminal" evidence="4">
    <location>
        <begin position="141"/>
        <end position="381"/>
    </location>
</feature>
<dbReference type="EMBL" id="LHYF01000057">
    <property type="protein sequence ID" value="KXB05981.1"/>
    <property type="molecule type" value="Genomic_DNA"/>
</dbReference>
<organism evidence="5 6">
    <name type="scientific">candidate division MSBL1 archaeon SCGC-AAA382C18</name>
    <dbReference type="NCBI Taxonomy" id="1698281"/>
    <lineage>
        <taxon>Archaea</taxon>
        <taxon>Methanobacteriati</taxon>
        <taxon>Methanobacteriota</taxon>
        <taxon>candidate division MSBL1</taxon>
    </lineage>
</organism>
<name>A0A133VHR9_9EURY</name>
<evidence type="ECO:0000259" key="3">
    <source>
        <dbReference type="Pfam" id="PF04295"/>
    </source>
</evidence>
<dbReference type="PATRIC" id="fig|1698281.3.peg.568"/>
<feature type="domain" description="D-galactarate/Altronate dehydratase second" evidence="3">
    <location>
        <begin position="6"/>
        <end position="129"/>
    </location>
</feature>
<evidence type="ECO:0000256" key="2">
    <source>
        <dbReference type="ARBA" id="ARBA00023239"/>
    </source>
</evidence>
<gene>
    <name evidence="5" type="ORF">AKJ52_02730</name>
</gene>
<comment type="caution">
    <text evidence="5">The sequence shown here is derived from an EMBL/GenBank/DDBJ whole genome shotgun (WGS) entry which is preliminary data.</text>
</comment>
<dbReference type="Proteomes" id="UP000070404">
    <property type="component" value="Unassembled WGS sequence"/>
</dbReference>
<sequence length="397" mass="42768">MKQFQGYERPDGSVGVRNKILVISPVDCSYSEASKIATSVPGATAITQYYGCHRDKMIENQFTSLAENPNIGGVLLVGQGCESITVDNLMSKIEKTGKPVESVTSQEDGGTLKTIEKGKRLIRDISQKISDLEKEPFDIGKLTVAVHCGGSDSTSGLAANPATGRAIDKLIEAGGSSIFSEAPEMIGGEDILAERAEDEEVAKEIYDLINKAELWVKARLGEPRFMSKGNKEGGLTTLEEKSLGAILKGGSKKIKGVLENSHEKLEKPKEPGLYLQDGTSTTDVSSITQKLAAGAQIAVFTTGRGATMGHAIAPVIKVTGNPLTYEEMEDDMDINAGKIIEGSASIEEVGNRIFEEIVDVASDKTTKSESLGYDNFDLWRYHPAIRNLIKKVPKEKL</sequence>
<accession>A0A133VHR9</accession>